<feature type="binding site" evidence="15">
    <location>
        <position position="485"/>
    </location>
    <ligand>
        <name>Mg(2+)</name>
        <dbReference type="ChEBI" id="CHEBI:18420"/>
        <note>shared with alpha subunit</note>
    </ligand>
</feature>
<evidence type="ECO:0000259" key="18">
    <source>
        <dbReference type="PROSITE" id="PS51447"/>
    </source>
</evidence>
<dbReference type="PANTHER" id="PTHR10947:SF0">
    <property type="entry name" value="PHENYLALANINE--TRNA LIGASE BETA SUBUNIT"/>
    <property type="match status" value="1"/>
</dbReference>
<evidence type="ECO:0000256" key="11">
    <source>
        <dbReference type="ARBA" id="ARBA00022884"/>
    </source>
</evidence>
<proteinExistence type="inferred from homology"/>
<dbReference type="Pfam" id="PF03483">
    <property type="entry name" value="B3_4"/>
    <property type="match status" value="1"/>
</dbReference>
<dbReference type="InterPro" id="IPR005146">
    <property type="entry name" value="B3/B4_tRNA-bd"/>
</dbReference>
<keyword evidence="10 15" id="KW-0460">Magnesium</keyword>
<evidence type="ECO:0000256" key="10">
    <source>
        <dbReference type="ARBA" id="ARBA00022842"/>
    </source>
</evidence>
<dbReference type="Pfam" id="PF03484">
    <property type="entry name" value="B5"/>
    <property type="match status" value="1"/>
</dbReference>
<dbReference type="PANTHER" id="PTHR10947">
    <property type="entry name" value="PHENYLALANYL-TRNA SYNTHETASE BETA CHAIN AND LEUCINE-RICH REPEAT-CONTAINING PROTEIN 47"/>
    <property type="match status" value="1"/>
</dbReference>
<dbReference type="STRING" id="984262.SGRA_2784"/>
<evidence type="ECO:0000256" key="14">
    <source>
        <dbReference type="ARBA" id="ARBA00049255"/>
    </source>
</evidence>
<sequence length="831" mass="92759">MKISLNWLKRYLSCDLSLDKISERLTDIGLEVDGVETTETIPGSLQGLVVGYVESCEKHPDADKLSLTQVNVGAEELLPIVCGAPNVAQGQKVVVATVGTTLYPEKGDAFKIKKGKIRGQVSMGMICAEDEIGLGQSHAGIMVLDQDAPVGSPMADYINSIGGYKGKKAETDALIEIGLTPNRSDATSHYGVAFDLAAALNFEEEGSAKLELPAVTDFALGTSKLAMGLEVKATEKVVRYSGLVIEGIKVQDSPEWLQQHLKAIGIQPTNNIVDITNFVLHEMGQPLHAFDYEQIKCAKIQLDCLAADTPFLALDGQEYPLRAEDLMICDAEGQALCMAGVYGGKDSGVSEKTVNIFLESACFDAQSIRQSSMKHNLRTDAATRFEKGSDPNATIYALQRAALLIKELAGGEFGSELMDYYPQPVARPEVKLRYKRLNGLIGVELPKAEVKRVLALLDMPIVSEDEEQLIVAVPTNKTDVLREVDIIEEILRIYGFNKVPNSDKVAYNLSFPQKPESLKLRHRLAENLAAAGYTEMMALSLSKNSYYETLYPIATEQLVEIHNTSNQELSLMRPSMLMGGLEAILHNQNRQQDNLRFFEFGKTYRRDEQGAFVETERLAFFLTGKKQEESWLQPQTELSYYDLKAVVENSLAKLGIDLNARNIQQQVIEDEKPWAYALQANIRLGKTADELLVMGRVDPELLYEFGIKKPVYFASLNWETLMKVVAKKKVKYQPISKFPAMRRDLALVVDKAVRFTEIVKIAEKQAKKWLKAVNLFDIYENESQLGEGKKSYSVSFIFLDENKTLKDKEVDKVMKQLMQQYEKQLQALIRR</sequence>
<feature type="binding site" evidence="15">
    <location>
        <position position="489"/>
    </location>
    <ligand>
        <name>Mg(2+)</name>
        <dbReference type="ChEBI" id="CHEBI:18420"/>
        <note>shared with alpha subunit</note>
    </ligand>
</feature>
<dbReference type="FunFam" id="2.40.50.140:FF:000045">
    <property type="entry name" value="Phenylalanine--tRNA ligase beta subunit"/>
    <property type="match status" value="1"/>
</dbReference>
<dbReference type="HOGENOM" id="CLU_016891_0_0_10"/>
<dbReference type="eggNOG" id="COG0073">
    <property type="taxonomic scope" value="Bacteria"/>
</dbReference>
<keyword evidence="7 15" id="KW-0479">Metal-binding</keyword>
<evidence type="ECO:0000256" key="15">
    <source>
        <dbReference type="HAMAP-Rule" id="MF_00283"/>
    </source>
</evidence>
<dbReference type="PROSITE" id="PS50886">
    <property type="entry name" value="TRBD"/>
    <property type="match status" value="1"/>
</dbReference>
<dbReference type="InterPro" id="IPR005121">
    <property type="entry name" value="Fdx_antiC-bd"/>
</dbReference>
<keyword evidence="4 15" id="KW-0963">Cytoplasm</keyword>
<comment type="cofactor">
    <cofactor evidence="15">
        <name>Mg(2+)</name>
        <dbReference type="ChEBI" id="CHEBI:18420"/>
    </cofactor>
    <text evidence="15">Binds 2 magnesium ions per tetramer.</text>
</comment>
<keyword evidence="11 16" id="KW-0694">RNA-binding</keyword>
<dbReference type="RefSeq" id="WP_015693118.1">
    <property type="nucleotide sequence ID" value="NC_016940.1"/>
</dbReference>
<feature type="domain" description="FDX-ACB" evidence="18">
    <location>
        <begin position="736"/>
        <end position="830"/>
    </location>
</feature>
<dbReference type="InterPro" id="IPR033714">
    <property type="entry name" value="tRNA_bind_bactPheRS"/>
</dbReference>
<dbReference type="SMART" id="SM00873">
    <property type="entry name" value="B3_4"/>
    <property type="match status" value="1"/>
</dbReference>
<dbReference type="GO" id="GO:0000049">
    <property type="term" value="F:tRNA binding"/>
    <property type="evidence" value="ECO:0007669"/>
    <property type="project" value="UniProtKB-UniRule"/>
</dbReference>
<dbReference type="InterPro" id="IPR045060">
    <property type="entry name" value="Phe-tRNA-ligase_IIc_bsu"/>
</dbReference>
<evidence type="ECO:0000256" key="9">
    <source>
        <dbReference type="ARBA" id="ARBA00022840"/>
    </source>
</evidence>
<dbReference type="InterPro" id="IPR005147">
    <property type="entry name" value="tRNA_synthase_B5-dom"/>
</dbReference>
<comment type="subunit">
    <text evidence="3 15">Tetramer of two alpha and two beta subunits.</text>
</comment>
<evidence type="ECO:0000259" key="17">
    <source>
        <dbReference type="PROSITE" id="PS50886"/>
    </source>
</evidence>
<dbReference type="GO" id="GO:0000287">
    <property type="term" value="F:magnesium ion binding"/>
    <property type="evidence" value="ECO:0007669"/>
    <property type="project" value="UniProtKB-UniRule"/>
</dbReference>
<dbReference type="InterPro" id="IPR012340">
    <property type="entry name" value="NA-bd_OB-fold"/>
</dbReference>
<dbReference type="NCBIfam" id="TIGR00472">
    <property type="entry name" value="pheT_bact"/>
    <property type="match status" value="1"/>
</dbReference>
<keyword evidence="8 15" id="KW-0547">Nucleotide-binding</keyword>
<keyword evidence="13 15" id="KW-0030">Aminoacyl-tRNA synthetase</keyword>
<dbReference type="Pfam" id="PF17759">
    <property type="entry name" value="tRNA_synthFbeta"/>
    <property type="match status" value="1"/>
</dbReference>
<dbReference type="HAMAP" id="MF_00283">
    <property type="entry name" value="Phe_tRNA_synth_beta1"/>
    <property type="match status" value="1"/>
</dbReference>
<keyword evidence="12 15" id="KW-0648">Protein biosynthesis</keyword>
<evidence type="ECO:0000313" key="20">
    <source>
        <dbReference type="EMBL" id="AFC25512.1"/>
    </source>
</evidence>
<dbReference type="SUPFAM" id="SSF54991">
    <property type="entry name" value="Anticodon-binding domain of PheRS"/>
    <property type="match status" value="1"/>
</dbReference>
<accession>H6LA44</accession>
<dbReference type="eggNOG" id="COG0072">
    <property type="taxonomic scope" value="Bacteria"/>
</dbReference>
<evidence type="ECO:0000256" key="6">
    <source>
        <dbReference type="ARBA" id="ARBA00022598"/>
    </source>
</evidence>
<dbReference type="Pfam" id="PF01588">
    <property type="entry name" value="tRNA_bind"/>
    <property type="match status" value="1"/>
</dbReference>
<dbReference type="Gene3D" id="3.50.40.10">
    <property type="entry name" value="Phenylalanyl-trna Synthetase, Chain B, domain 3"/>
    <property type="match status" value="1"/>
</dbReference>
<evidence type="ECO:0000256" key="4">
    <source>
        <dbReference type="ARBA" id="ARBA00022490"/>
    </source>
</evidence>
<dbReference type="InterPro" id="IPR002547">
    <property type="entry name" value="tRNA-bd_dom"/>
</dbReference>
<comment type="similarity">
    <text evidence="2 15">Belongs to the phenylalanyl-tRNA synthetase beta subunit family. Type 1 subfamily.</text>
</comment>
<dbReference type="InterPro" id="IPR009061">
    <property type="entry name" value="DNA-bd_dom_put_sf"/>
</dbReference>
<protein>
    <recommendedName>
        <fullName evidence="15">Phenylalanine--tRNA ligase beta subunit</fullName>
        <ecNumber evidence="15">6.1.1.20</ecNumber>
    </recommendedName>
    <alternativeName>
        <fullName evidence="15">Phenylalanyl-tRNA synthetase beta subunit</fullName>
        <shortName evidence="15">PheRS</shortName>
    </alternativeName>
</protein>
<dbReference type="CDD" id="cd00769">
    <property type="entry name" value="PheRS_beta_core"/>
    <property type="match status" value="1"/>
</dbReference>
<dbReference type="CDD" id="cd02796">
    <property type="entry name" value="tRNA_bind_bactPheRS"/>
    <property type="match status" value="1"/>
</dbReference>
<dbReference type="EMBL" id="CP002831">
    <property type="protein sequence ID" value="AFC25512.1"/>
    <property type="molecule type" value="Genomic_DNA"/>
</dbReference>
<dbReference type="PROSITE" id="PS51447">
    <property type="entry name" value="FDX_ACB"/>
    <property type="match status" value="1"/>
</dbReference>
<dbReference type="SUPFAM" id="SSF50249">
    <property type="entry name" value="Nucleic acid-binding proteins"/>
    <property type="match status" value="1"/>
</dbReference>
<evidence type="ECO:0000256" key="16">
    <source>
        <dbReference type="PROSITE-ProRule" id="PRU00209"/>
    </source>
</evidence>
<dbReference type="GO" id="GO:0005524">
    <property type="term" value="F:ATP binding"/>
    <property type="evidence" value="ECO:0007669"/>
    <property type="project" value="UniProtKB-UniRule"/>
</dbReference>
<dbReference type="Gene3D" id="3.30.56.10">
    <property type="match status" value="2"/>
</dbReference>
<dbReference type="InterPro" id="IPR004532">
    <property type="entry name" value="Phe-tRNA-ligase_IIc_bsu_bact"/>
</dbReference>
<dbReference type="Proteomes" id="UP000007519">
    <property type="component" value="Chromosome"/>
</dbReference>
<dbReference type="KEGG" id="sgn:SGRA_2784"/>
<dbReference type="FunFam" id="3.30.70.380:FF:000001">
    <property type="entry name" value="Phenylalanine--tRNA ligase beta subunit"/>
    <property type="match status" value="1"/>
</dbReference>
<dbReference type="EC" id="6.1.1.20" evidence="15"/>
<dbReference type="SUPFAM" id="SSF56037">
    <property type="entry name" value="PheT/TilS domain"/>
    <property type="match status" value="1"/>
</dbReference>
<feature type="domain" description="B5" evidence="19">
    <location>
        <begin position="425"/>
        <end position="501"/>
    </location>
</feature>
<evidence type="ECO:0000256" key="3">
    <source>
        <dbReference type="ARBA" id="ARBA00011209"/>
    </source>
</evidence>
<feature type="domain" description="TRNA-binding" evidence="17">
    <location>
        <begin position="42"/>
        <end position="155"/>
    </location>
</feature>
<keyword evidence="9 15" id="KW-0067">ATP-binding</keyword>
<feature type="binding site" evidence="15">
    <location>
        <position position="488"/>
    </location>
    <ligand>
        <name>Mg(2+)</name>
        <dbReference type="ChEBI" id="CHEBI:18420"/>
        <note>shared with alpha subunit</note>
    </ligand>
</feature>
<dbReference type="GO" id="GO:0004826">
    <property type="term" value="F:phenylalanine-tRNA ligase activity"/>
    <property type="evidence" value="ECO:0007669"/>
    <property type="project" value="UniProtKB-UniRule"/>
</dbReference>
<feature type="binding site" evidence="15">
    <location>
        <position position="479"/>
    </location>
    <ligand>
        <name>Mg(2+)</name>
        <dbReference type="ChEBI" id="CHEBI:18420"/>
        <note>shared with alpha subunit</note>
    </ligand>
</feature>
<evidence type="ECO:0000256" key="5">
    <source>
        <dbReference type="ARBA" id="ARBA00022555"/>
    </source>
</evidence>
<dbReference type="OrthoDB" id="9805455at2"/>
<dbReference type="NCBIfam" id="NF045760">
    <property type="entry name" value="YtpR"/>
    <property type="match status" value="1"/>
</dbReference>
<keyword evidence="6 15" id="KW-0436">Ligase</keyword>
<dbReference type="Gene3D" id="3.30.930.10">
    <property type="entry name" value="Bira Bifunctional Protein, Domain 2"/>
    <property type="match status" value="1"/>
</dbReference>
<dbReference type="SMART" id="SM00896">
    <property type="entry name" value="FDX-ACB"/>
    <property type="match status" value="1"/>
</dbReference>
<comment type="catalytic activity">
    <reaction evidence="14 15">
        <text>tRNA(Phe) + L-phenylalanine + ATP = L-phenylalanyl-tRNA(Phe) + AMP + diphosphate + H(+)</text>
        <dbReference type="Rhea" id="RHEA:19413"/>
        <dbReference type="Rhea" id="RHEA-COMP:9668"/>
        <dbReference type="Rhea" id="RHEA-COMP:9699"/>
        <dbReference type="ChEBI" id="CHEBI:15378"/>
        <dbReference type="ChEBI" id="CHEBI:30616"/>
        <dbReference type="ChEBI" id="CHEBI:33019"/>
        <dbReference type="ChEBI" id="CHEBI:58095"/>
        <dbReference type="ChEBI" id="CHEBI:78442"/>
        <dbReference type="ChEBI" id="CHEBI:78531"/>
        <dbReference type="ChEBI" id="CHEBI:456215"/>
        <dbReference type="EC" id="6.1.1.20"/>
    </reaction>
</comment>
<evidence type="ECO:0000256" key="13">
    <source>
        <dbReference type="ARBA" id="ARBA00023146"/>
    </source>
</evidence>
<evidence type="ECO:0000259" key="19">
    <source>
        <dbReference type="PROSITE" id="PS51483"/>
    </source>
</evidence>
<dbReference type="GO" id="GO:0006432">
    <property type="term" value="P:phenylalanyl-tRNA aminoacylation"/>
    <property type="evidence" value="ECO:0007669"/>
    <property type="project" value="UniProtKB-UniRule"/>
</dbReference>
<evidence type="ECO:0000313" key="21">
    <source>
        <dbReference type="Proteomes" id="UP000007519"/>
    </source>
</evidence>
<dbReference type="PROSITE" id="PS51483">
    <property type="entry name" value="B5"/>
    <property type="match status" value="1"/>
</dbReference>
<dbReference type="InterPro" id="IPR045864">
    <property type="entry name" value="aa-tRNA-synth_II/BPL/LPL"/>
</dbReference>
<dbReference type="SUPFAM" id="SSF55681">
    <property type="entry name" value="Class II aaRS and biotin synthetases"/>
    <property type="match status" value="1"/>
</dbReference>
<dbReference type="Gene3D" id="3.30.70.380">
    <property type="entry name" value="Ferrodoxin-fold anticodon-binding domain"/>
    <property type="match status" value="1"/>
</dbReference>
<dbReference type="AlphaFoldDB" id="H6LA44"/>
<comment type="subcellular location">
    <subcellularLocation>
        <location evidence="1 15">Cytoplasm</location>
    </subcellularLocation>
</comment>
<name>H6LA44_SAPGL</name>
<organism evidence="20 21">
    <name type="scientific">Saprospira grandis (strain Lewin)</name>
    <dbReference type="NCBI Taxonomy" id="984262"/>
    <lineage>
        <taxon>Bacteria</taxon>
        <taxon>Pseudomonadati</taxon>
        <taxon>Bacteroidota</taxon>
        <taxon>Saprospiria</taxon>
        <taxon>Saprospirales</taxon>
        <taxon>Saprospiraceae</taxon>
        <taxon>Saprospira</taxon>
    </lineage>
</organism>
<evidence type="ECO:0000256" key="2">
    <source>
        <dbReference type="ARBA" id="ARBA00008653"/>
    </source>
</evidence>
<keyword evidence="21" id="KW-1185">Reference proteome</keyword>
<evidence type="ECO:0000256" key="12">
    <source>
        <dbReference type="ARBA" id="ARBA00022917"/>
    </source>
</evidence>
<dbReference type="SUPFAM" id="SSF46955">
    <property type="entry name" value="Putative DNA-binding domain"/>
    <property type="match status" value="1"/>
</dbReference>
<dbReference type="InterPro" id="IPR036690">
    <property type="entry name" value="Fdx_antiC-bd_sf"/>
</dbReference>
<dbReference type="Gene3D" id="2.40.50.140">
    <property type="entry name" value="Nucleic acid-binding proteins"/>
    <property type="match status" value="1"/>
</dbReference>
<evidence type="ECO:0000256" key="8">
    <source>
        <dbReference type="ARBA" id="ARBA00022741"/>
    </source>
</evidence>
<dbReference type="InterPro" id="IPR020825">
    <property type="entry name" value="Phe-tRNA_synthase-like_B3/B4"/>
</dbReference>
<evidence type="ECO:0000256" key="1">
    <source>
        <dbReference type="ARBA" id="ARBA00004496"/>
    </source>
</evidence>
<evidence type="ECO:0000256" key="7">
    <source>
        <dbReference type="ARBA" id="ARBA00022723"/>
    </source>
</evidence>
<dbReference type="InterPro" id="IPR041616">
    <property type="entry name" value="PheRS_beta_core"/>
</dbReference>
<keyword evidence="5 16" id="KW-0820">tRNA-binding</keyword>
<dbReference type="GO" id="GO:0009328">
    <property type="term" value="C:phenylalanine-tRNA ligase complex"/>
    <property type="evidence" value="ECO:0007669"/>
    <property type="project" value="TreeGrafter"/>
</dbReference>
<gene>
    <name evidence="15 20" type="primary">pheT</name>
    <name evidence="20" type="ordered locus">SGRA_2784</name>
</gene>
<dbReference type="SMART" id="SM00874">
    <property type="entry name" value="B5"/>
    <property type="match status" value="1"/>
</dbReference>
<dbReference type="Pfam" id="PF03147">
    <property type="entry name" value="FDX-ACB"/>
    <property type="match status" value="1"/>
</dbReference>
<reference evidence="20 21" key="1">
    <citation type="journal article" date="2012" name="Stand. Genomic Sci.">
        <title>Complete genome sequencing and analysis of Saprospira grandis str. Lewin, a predatory marine bacterium.</title>
        <authorList>
            <person name="Saw J.H."/>
            <person name="Yuryev A."/>
            <person name="Kanbe M."/>
            <person name="Hou S."/>
            <person name="Young A.G."/>
            <person name="Aizawa S."/>
            <person name="Alam M."/>
        </authorList>
    </citation>
    <scope>NUCLEOTIDE SEQUENCE [LARGE SCALE GENOMIC DNA]</scope>
    <source>
        <strain evidence="20 21">Lewin</strain>
    </source>
</reference>